<dbReference type="PANTHER" id="PTHR44099:SF4">
    <property type="entry name" value="RABCONNECTIN-3B, ISOFORM A"/>
    <property type="match status" value="1"/>
</dbReference>
<dbReference type="SUPFAM" id="SSF50969">
    <property type="entry name" value="YVTN repeat-like/Quinoprotein amine dehydrogenase"/>
    <property type="match status" value="1"/>
</dbReference>
<keyword evidence="2" id="KW-1185">Reference proteome</keyword>
<reference evidence="1" key="1">
    <citation type="submission" date="2022-07" db="EMBL/GenBank/DDBJ databases">
        <title>Phylogenomic reconstructions and comparative analyses of Kickxellomycotina fungi.</title>
        <authorList>
            <person name="Reynolds N.K."/>
            <person name="Stajich J.E."/>
            <person name="Barry K."/>
            <person name="Grigoriev I.V."/>
            <person name="Crous P."/>
            <person name="Smith M.E."/>
        </authorList>
    </citation>
    <scope>NUCLEOTIDE SEQUENCE</scope>
    <source>
        <strain evidence="1">IMI 214461</strain>
    </source>
</reference>
<evidence type="ECO:0000313" key="1">
    <source>
        <dbReference type="EMBL" id="KAJ2001887.1"/>
    </source>
</evidence>
<dbReference type="Proteomes" id="UP001150907">
    <property type="component" value="Unassembled WGS sequence"/>
</dbReference>
<evidence type="ECO:0000313" key="2">
    <source>
        <dbReference type="Proteomes" id="UP001150907"/>
    </source>
</evidence>
<dbReference type="GO" id="GO:0005737">
    <property type="term" value="C:cytoplasm"/>
    <property type="evidence" value="ECO:0007669"/>
    <property type="project" value="TreeGrafter"/>
</dbReference>
<accession>A0A9W8BDP9</accession>
<comment type="caution">
    <text evidence="1">The sequence shown here is derived from an EMBL/GenBank/DDBJ whole genome shotgun (WGS) entry which is preliminary data.</text>
</comment>
<dbReference type="Gene3D" id="2.130.10.10">
    <property type="entry name" value="YVTN repeat-like/Quinoprotein amine dehydrogenase"/>
    <property type="match status" value="1"/>
</dbReference>
<dbReference type="InterPro" id="IPR049916">
    <property type="entry name" value="WDR72-like"/>
</dbReference>
<dbReference type="EMBL" id="JANBQF010000356">
    <property type="protein sequence ID" value="KAJ2001887.1"/>
    <property type="molecule type" value="Genomic_DNA"/>
</dbReference>
<protein>
    <submittedName>
        <fullName evidence="1">Uncharacterized protein</fullName>
    </submittedName>
</protein>
<dbReference type="PANTHER" id="PTHR44099">
    <property type="entry name" value="RABCONNECTIN-3B, ISOFORM A"/>
    <property type="match status" value="1"/>
</dbReference>
<dbReference type="AlphaFoldDB" id="A0A9W8BDP9"/>
<dbReference type="InterPro" id="IPR011044">
    <property type="entry name" value="Quino_amine_DH_bsu"/>
</dbReference>
<proteinExistence type="predicted"/>
<feature type="non-terminal residue" evidence="1">
    <location>
        <position position="1"/>
    </location>
</feature>
<sequence length="410" mass="42505">IINFYVGKLPGEVGSRFKALSLLTLAQYWQSSDGNLQRAARTLILSTVHARGEQALRAEVFYWSSQRKLAMGGLAAAAGVARGPAEDSDVLSALTIVCVIGADYPWLVPLTARSTAAGQLQALVAGERGGERARMVAMELVSRGFGAFAAHVDTRAVVRRLLAAMMAVEDDGGAVSFEAVVAAKSALLRMAAADMTAVSGAAAAILADDGEGVRERRGALQLVALLALKSAARLRPHVARVAAAIVQAIEPKRATARRLVIGAAGAALQGLVRAFPAVAFHAASQCLAVGADDGTCTTYDLRSATRTAVYDGGGRVAAVAISPQGDRVASFAVPAGVLSVWDPAPSALAMFARSLLWPAADAEPQPPGSVAPTKTMAIPPAYLHDAHEISLAWTADRTCMSTPLQKMPPP</sequence>
<gene>
    <name evidence="1" type="ORF">H4R26_003892</name>
</gene>
<name>A0A9W8BDP9_9FUNG</name>
<dbReference type="OrthoDB" id="338622at2759"/>
<dbReference type="InterPro" id="IPR015943">
    <property type="entry name" value="WD40/YVTN_repeat-like_dom_sf"/>
</dbReference>
<organism evidence="1 2">
    <name type="scientific">Coemansia thaxteri</name>
    <dbReference type="NCBI Taxonomy" id="2663907"/>
    <lineage>
        <taxon>Eukaryota</taxon>
        <taxon>Fungi</taxon>
        <taxon>Fungi incertae sedis</taxon>
        <taxon>Zoopagomycota</taxon>
        <taxon>Kickxellomycotina</taxon>
        <taxon>Kickxellomycetes</taxon>
        <taxon>Kickxellales</taxon>
        <taxon>Kickxellaceae</taxon>
        <taxon>Coemansia</taxon>
    </lineage>
</organism>